<sequence length="259" mass="29824">MVKLNKRQMRNKKKKQAAKKMMSKLNRQNRERKHQPNLCDKVEDDSNCINLDMCDLWFGYKSTSIQDALDVLSHENAICLVFPMNKLQLDAFNQERTDNLFSEGDWVVCSQNESRDFSGPFPSRIDAEKSASNNYGVKVFRRADNSSTVEYECDHLAIIQGYDGDINAWEQLCAYNFNIHGYDYCDNILFEMIFDSAVKKIQSIDEKKAELLESLWGTEQSSIRDFLQNEGLEDEAAMLSKIESGIEYDNNCHAAPSIH</sequence>
<dbReference type="Proteomes" id="UP001499988">
    <property type="component" value="Unassembled WGS sequence"/>
</dbReference>
<protein>
    <submittedName>
        <fullName evidence="2">Uncharacterized protein</fullName>
    </submittedName>
</protein>
<accession>A0ABP9EU85</accession>
<evidence type="ECO:0000313" key="2">
    <source>
        <dbReference type="EMBL" id="GAA4887611.1"/>
    </source>
</evidence>
<evidence type="ECO:0000256" key="1">
    <source>
        <dbReference type="SAM" id="MobiDB-lite"/>
    </source>
</evidence>
<keyword evidence="3" id="KW-1185">Reference proteome</keyword>
<comment type="caution">
    <text evidence="2">The sequence shown here is derived from an EMBL/GenBank/DDBJ whole genome shotgun (WGS) entry which is preliminary data.</text>
</comment>
<feature type="compositionally biased region" description="Basic residues" evidence="1">
    <location>
        <begin position="1"/>
        <end position="22"/>
    </location>
</feature>
<proteinExistence type="predicted"/>
<gene>
    <name evidence="2" type="ORF">GCM10023333_21300</name>
</gene>
<reference evidence="3" key="1">
    <citation type="journal article" date="2019" name="Int. J. Syst. Evol. Microbiol.">
        <title>The Global Catalogue of Microorganisms (GCM) 10K type strain sequencing project: providing services to taxonomists for standard genome sequencing and annotation.</title>
        <authorList>
            <consortium name="The Broad Institute Genomics Platform"/>
            <consortium name="The Broad Institute Genome Sequencing Center for Infectious Disease"/>
            <person name="Wu L."/>
            <person name="Ma J."/>
        </authorList>
    </citation>
    <scope>NUCLEOTIDE SEQUENCE [LARGE SCALE GENOMIC DNA]</scope>
    <source>
        <strain evidence="3">JCM 18401</strain>
    </source>
</reference>
<dbReference type="EMBL" id="BAABJZ010000071">
    <property type="protein sequence ID" value="GAA4887611.1"/>
    <property type="molecule type" value="Genomic_DNA"/>
</dbReference>
<name>A0ABP9EU85_9GAMM</name>
<dbReference type="RefSeq" id="WP_345335366.1">
    <property type="nucleotide sequence ID" value="NZ_BAABJZ010000071.1"/>
</dbReference>
<organism evidence="2 3">
    <name type="scientific">Ferrimonas pelagia</name>
    <dbReference type="NCBI Taxonomy" id="1177826"/>
    <lineage>
        <taxon>Bacteria</taxon>
        <taxon>Pseudomonadati</taxon>
        <taxon>Pseudomonadota</taxon>
        <taxon>Gammaproteobacteria</taxon>
        <taxon>Alteromonadales</taxon>
        <taxon>Ferrimonadaceae</taxon>
        <taxon>Ferrimonas</taxon>
    </lineage>
</organism>
<evidence type="ECO:0000313" key="3">
    <source>
        <dbReference type="Proteomes" id="UP001499988"/>
    </source>
</evidence>
<feature type="region of interest" description="Disordered" evidence="1">
    <location>
        <begin position="1"/>
        <end position="36"/>
    </location>
</feature>